<organism evidence="6 7">
    <name type="scientific">Folsomia candida</name>
    <name type="common">Springtail</name>
    <dbReference type="NCBI Taxonomy" id="158441"/>
    <lineage>
        <taxon>Eukaryota</taxon>
        <taxon>Metazoa</taxon>
        <taxon>Ecdysozoa</taxon>
        <taxon>Arthropoda</taxon>
        <taxon>Hexapoda</taxon>
        <taxon>Collembola</taxon>
        <taxon>Entomobryomorpha</taxon>
        <taxon>Isotomoidea</taxon>
        <taxon>Isotomidae</taxon>
        <taxon>Proisotominae</taxon>
        <taxon>Folsomia</taxon>
    </lineage>
</organism>
<dbReference type="GO" id="GO:0005634">
    <property type="term" value="C:nucleus"/>
    <property type="evidence" value="ECO:0007669"/>
    <property type="project" value="UniProtKB-SubCell"/>
</dbReference>
<dbReference type="EMBL" id="LNIX01000022">
    <property type="protein sequence ID" value="OXA43427.1"/>
    <property type="molecule type" value="Genomic_DNA"/>
</dbReference>
<sequence length="605" mass="66587">MTSLSASGCTSTMCKQDEQTCSPSHKSPQSDASQETGRKKRTFDIAFLTGQSESNNNGESDKESNNNKHHYGSHVLKGGLGSSLSGQTIRSTSSPEPDYKRESPYNLSRNHANNHHDYSSDTSVEMDVDVMTNGSLSDADVEDVTPIIPTSSITNHHSNKRHHHHQSNSSTQYHRSRVLLSLSQSHYNNHQNHVGKMHHRPQQGIATSSNTTTTSTTTPSRNAARSTNNNGKVKGKSAKNAYQKNTPVKEEIRFESISKRTIDINHTQDSLKIKENLQFSTLIPTNSLQGGQGQLAHPHAQHPHHHMPPHPHHHQHPHPGDFNEFILPPHLVSTFALFPHIGNMSMSKFPGLLPVHVPMGGGQSSQPSSLSPNSNHHNNANGQQNQLQQQHGSHSGIHFSSKVDKSEGSFHHHNNQHNNHNLSSSSSSPTNQSLVNQQKIRHHHFSDIYPGYPYPNLIIPPQFSPTGNMPSNQHSPNNVTTLLPPSLTALTLPAQNVCAKCNIGFRMTSDLVYHMRSHHKRDTFDPLKKQREEKLKCPVCHESFRERHHLTRHMTAHQDRVDEAAAAAAALLSTTANAANQGTGESSFGSKSSNSGAGCSSKLVA</sequence>
<feature type="region of interest" description="Disordered" evidence="4">
    <location>
        <begin position="1"/>
        <end position="120"/>
    </location>
</feature>
<evidence type="ECO:0000256" key="2">
    <source>
        <dbReference type="ARBA" id="ARBA00023242"/>
    </source>
</evidence>
<dbReference type="SMART" id="SM00355">
    <property type="entry name" value="ZnF_C2H2"/>
    <property type="match status" value="2"/>
</dbReference>
<feature type="compositionally biased region" description="Polar residues" evidence="4">
    <location>
        <begin position="1"/>
        <end position="35"/>
    </location>
</feature>
<evidence type="ECO:0000256" key="1">
    <source>
        <dbReference type="ARBA" id="ARBA00004123"/>
    </source>
</evidence>
<dbReference type="Proteomes" id="UP000198287">
    <property type="component" value="Unassembled WGS sequence"/>
</dbReference>
<feature type="region of interest" description="Disordered" evidence="4">
    <location>
        <begin position="357"/>
        <end position="437"/>
    </location>
</feature>
<feature type="domain" description="C2H2-type" evidence="5">
    <location>
        <begin position="496"/>
        <end position="523"/>
    </location>
</feature>
<dbReference type="PROSITE" id="PS50157">
    <property type="entry name" value="ZINC_FINGER_C2H2_2"/>
    <property type="match status" value="2"/>
</dbReference>
<reference evidence="6 7" key="1">
    <citation type="submission" date="2015-12" db="EMBL/GenBank/DDBJ databases">
        <title>The genome of Folsomia candida.</title>
        <authorList>
            <person name="Faddeeva A."/>
            <person name="Derks M.F."/>
            <person name="Anvar Y."/>
            <person name="Smit S."/>
            <person name="Van Straalen N."/>
            <person name="Roelofs D."/>
        </authorList>
    </citation>
    <scope>NUCLEOTIDE SEQUENCE [LARGE SCALE GENOMIC DNA]</scope>
    <source>
        <strain evidence="6 7">VU population</strain>
        <tissue evidence="6">Whole body</tissue>
    </source>
</reference>
<dbReference type="PANTHER" id="PTHR16516:SF4">
    <property type="entry name" value="C2H2-TYPE DOMAIN-CONTAINING PROTEIN"/>
    <property type="match status" value="1"/>
</dbReference>
<feature type="region of interest" description="Disordered" evidence="4">
    <location>
        <begin position="579"/>
        <end position="605"/>
    </location>
</feature>
<feature type="compositionally biased region" description="Low complexity" evidence="4">
    <location>
        <begin position="364"/>
        <end position="396"/>
    </location>
</feature>
<dbReference type="PANTHER" id="PTHR16516">
    <property type="entry name" value="AGAP007109-PA"/>
    <property type="match status" value="1"/>
</dbReference>
<dbReference type="AlphaFoldDB" id="A0A226DFE5"/>
<keyword evidence="3" id="KW-0479">Metal-binding</keyword>
<feature type="compositionally biased region" description="Low complexity" evidence="4">
    <location>
        <begin position="416"/>
        <end position="428"/>
    </location>
</feature>
<keyword evidence="3" id="KW-0862">Zinc</keyword>
<feature type="compositionally biased region" description="Basic and acidic residues" evidence="4">
    <location>
        <begin position="401"/>
        <end position="410"/>
    </location>
</feature>
<evidence type="ECO:0000313" key="6">
    <source>
        <dbReference type="EMBL" id="OXA43427.1"/>
    </source>
</evidence>
<keyword evidence="7" id="KW-1185">Reference proteome</keyword>
<comment type="caution">
    <text evidence="6">The sequence shown here is derived from an EMBL/GenBank/DDBJ whole genome shotgun (WGS) entry which is preliminary data.</text>
</comment>
<dbReference type="InterPro" id="IPR013087">
    <property type="entry name" value="Znf_C2H2_type"/>
</dbReference>
<dbReference type="SUPFAM" id="SSF57667">
    <property type="entry name" value="beta-beta-alpha zinc fingers"/>
    <property type="match status" value="1"/>
</dbReference>
<dbReference type="PROSITE" id="PS00028">
    <property type="entry name" value="ZINC_FINGER_C2H2_1"/>
    <property type="match status" value="2"/>
</dbReference>
<dbReference type="InterPro" id="IPR052296">
    <property type="entry name" value="TR-Histone_Methyltrans"/>
</dbReference>
<feature type="region of interest" description="Disordered" evidence="4">
    <location>
        <begin position="193"/>
        <end position="240"/>
    </location>
</feature>
<keyword evidence="3" id="KW-0863">Zinc-finger</keyword>
<comment type="subcellular location">
    <subcellularLocation>
        <location evidence="1">Nucleus</location>
    </subcellularLocation>
</comment>
<feature type="region of interest" description="Disordered" evidence="4">
    <location>
        <begin position="149"/>
        <end position="174"/>
    </location>
</feature>
<evidence type="ECO:0000256" key="3">
    <source>
        <dbReference type="PROSITE-ProRule" id="PRU00042"/>
    </source>
</evidence>
<evidence type="ECO:0000259" key="5">
    <source>
        <dbReference type="PROSITE" id="PS50157"/>
    </source>
</evidence>
<dbReference type="GO" id="GO:0008270">
    <property type="term" value="F:zinc ion binding"/>
    <property type="evidence" value="ECO:0007669"/>
    <property type="project" value="UniProtKB-KW"/>
</dbReference>
<feature type="compositionally biased region" description="Low complexity" evidence="4">
    <location>
        <begin position="73"/>
        <end position="86"/>
    </location>
</feature>
<accession>A0A226DFE5</accession>
<protein>
    <submittedName>
        <fullName evidence="6">PR domain zinc finger protein 8</fullName>
    </submittedName>
</protein>
<feature type="compositionally biased region" description="Basic residues" evidence="4">
    <location>
        <begin position="299"/>
        <end position="317"/>
    </location>
</feature>
<dbReference type="GO" id="GO:0006355">
    <property type="term" value="P:regulation of DNA-templated transcription"/>
    <property type="evidence" value="ECO:0007669"/>
    <property type="project" value="TreeGrafter"/>
</dbReference>
<keyword evidence="2" id="KW-0539">Nucleus</keyword>
<dbReference type="OMA" id="KCNIGFR"/>
<evidence type="ECO:0000313" key="7">
    <source>
        <dbReference type="Proteomes" id="UP000198287"/>
    </source>
</evidence>
<proteinExistence type="predicted"/>
<feature type="compositionally biased region" description="Polar residues" evidence="4">
    <location>
        <begin position="49"/>
        <end position="58"/>
    </location>
</feature>
<dbReference type="Gene3D" id="3.30.160.60">
    <property type="entry name" value="Classic Zinc Finger"/>
    <property type="match status" value="1"/>
</dbReference>
<gene>
    <name evidence="6" type="ORF">Fcan01_21900</name>
</gene>
<feature type="domain" description="C2H2-type" evidence="5">
    <location>
        <begin position="535"/>
        <end position="562"/>
    </location>
</feature>
<evidence type="ECO:0000256" key="4">
    <source>
        <dbReference type="SAM" id="MobiDB-lite"/>
    </source>
</evidence>
<feature type="compositionally biased region" description="Basic residues" evidence="4">
    <location>
        <begin position="157"/>
        <end position="166"/>
    </location>
</feature>
<feature type="region of interest" description="Disordered" evidence="4">
    <location>
        <begin position="289"/>
        <end position="325"/>
    </location>
</feature>
<feature type="compositionally biased region" description="Low complexity" evidence="4">
    <location>
        <begin position="207"/>
        <end position="227"/>
    </location>
</feature>
<name>A0A226DFE5_FOLCA</name>
<dbReference type="InterPro" id="IPR036236">
    <property type="entry name" value="Znf_C2H2_sf"/>
</dbReference>